<accession>A0A0E9TE20</accession>
<feature type="transmembrane region" description="Helical" evidence="1">
    <location>
        <begin position="12"/>
        <end position="35"/>
    </location>
</feature>
<name>A0A0E9TE20_ANGAN</name>
<keyword evidence="1" id="KW-0812">Transmembrane</keyword>
<keyword evidence="1" id="KW-0472">Membrane</keyword>
<organism evidence="2">
    <name type="scientific">Anguilla anguilla</name>
    <name type="common">European freshwater eel</name>
    <name type="synonym">Muraena anguilla</name>
    <dbReference type="NCBI Taxonomy" id="7936"/>
    <lineage>
        <taxon>Eukaryota</taxon>
        <taxon>Metazoa</taxon>
        <taxon>Chordata</taxon>
        <taxon>Craniata</taxon>
        <taxon>Vertebrata</taxon>
        <taxon>Euteleostomi</taxon>
        <taxon>Actinopterygii</taxon>
        <taxon>Neopterygii</taxon>
        <taxon>Teleostei</taxon>
        <taxon>Anguilliformes</taxon>
        <taxon>Anguillidae</taxon>
        <taxon>Anguilla</taxon>
    </lineage>
</organism>
<evidence type="ECO:0000256" key="1">
    <source>
        <dbReference type="SAM" id="Phobius"/>
    </source>
</evidence>
<keyword evidence="1" id="KW-1133">Transmembrane helix</keyword>
<proteinExistence type="predicted"/>
<protein>
    <submittedName>
        <fullName evidence="2">Uncharacterized protein</fullName>
    </submittedName>
</protein>
<sequence>MNETQPELPVEVSSVCLKLNMVLLSCAIYIIMYAIPYKGLEIFLLMKHFYSAMNAVQCDLF</sequence>
<dbReference type="AlphaFoldDB" id="A0A0E9TE20"/>
<dbReference type="EMBL" id="GBXM01074697">
    <property type="protein sequence ID" value="JAH33880.1"/>
    <property type="molecule type" value="Transcribed_RNA"/>
</dbReference>
<dbReference type="EMBL" id="GBXM01057599">
    <property type="protein sequence ID" value="JAH50978.1"/>
    <property type="molecule type" value="Transcribed_RNA"/>
</dbReference>
<reference evidence="2" key="2">
    <citation type="journal article" date="2015" name="Fish Shellfish Immunol.">
        <title>Early steps in the European eel (Anguilla anguilla)-Vibrio vulnificus interaction in the gills: Role of the RtxA13 toxin.</title>
        <authorList>
            <person name="Callol A."/>
            <person name="Pajuelo D."/>
            <person name="Ebbesson L."/>
            <person name="Teles M."/>
            <person name="MacKenzie S."/>
            <person name="Amaro C."/>
        </authorList>
    </citation>
    <scope>NUCLEOTIDE SEQUENCE</scope>
</reference>
<reference evidence="2" key="1">
    <citation type="submission" date="2014-11" db="EMBL/GenBank/DDBJ databases">
        <authorList>
            <person name="Amaro Gonzalez C."/>
        </authorList>
    </citation>
    <scope>NUCLEOTIDE SEQUENCE</scope>
</reference>
<evidence type="ECO:0000313" key="2">
    <source>
        <dbReference type="EMBL" id="JAH50978.1"/>
    </source>
</evidence>